<evidence type="ECO:0000313" key="2">
    <source>
        <dbReference type="Proteomes" id="UP001291623"/>
    </source>
</evidence>
<dbReference type="EMBL" id="JAVYJV010000011">
    <property type="protein sequence ID" value="KAK4359073.1"/>
    <property type="molecule type" value="Genomic_DNA"/>
</dbReference>
<proteinExistence type="predicted"/>
<dbReference type="AlphaFoldDB" id="A0AAE1RXV2"/>
<evidence type="ECO:0000313" key="1">
    <source>
        <dbReference type="EMBL" id="KAK4359073.1"/>
    </source>
</evidence>
<protein>
    <submittedName>
        <fullName evidence="1">Uncharacterized protein</fullName>
    </submittedName>
</protein>
<organism evidence="1 2">
    <name type="scientific">Anisodus tanguticus</name>
    <dbReference type="NCBI Taxonomy" id="243964"/>
    <lineage>
        <taxon>Eukaryota</taxon>
        <taxon>Viridiplantae</taxon>
        <taxon>Streptophyta</taxon>
        <taxon>Embryophyta</taxon>
        <taxon>Tracheophyta</taxon>
        <taxon>Spermatophyta</taxon>
        <taxon>Magnoliopsida</taxon>
        <taxon>eudicotyledons</taxon>
        <taxon>Gunneridae</taxon>
        <taxon>Pentapetalae</taxon>
        <taxon>asterids</taxon>
        <taxon>lamiids</taxon>
        <taxon>Solanales</taxon>
        <taxon>Solanaceae</taxon>
        <taxon>Solanoideae</taxon>
        <taxon>Hyoscyameae</taxon>
        <taxon>Anisodus</taxon>
    </lineage>
</organism>
<comment type="caution">
    <text evidence="1">The sequence shown here is derived from an EMBL/GenBank/DDBJ whole genome shotgun (WGS) entry which is preliminary data.</text>
</comment>
<gene>
    <name evidence="1" type="ORF">RND71_021302</name>
</gene>
<sequence>MDLGLLISCPHRCLRSAFYTYSLDYFLPLQVSTLKAHRLVPRGKYESSPEYIASIKWKSKGWAKAWIIFDMEADII</sequence>
<reference evidence="1" key="1">
    <citation type="submission" date="2023-12" db="EMBL/GenBank/DDBJ databases">
        <title>Genome assembly of Anisodus tanguticus.</title>
        <authorList>
            <person name="Wang Y.-J."/>
        </authorList>
    </citation>
    <scope>NUCLEOTIDE SEQUENCE</scope>
    <source>
        <strain evidence="1">KB-2021</strain>
        <tissue evidence="1">Leaf</tissue>
    </source>
</reference>
<dbReference type="Proteomes" id="UP001291623">
    <property type="component" value="Unassembled WGS sequence"/>
</dbReference>
<keyword evidence="2" id="KW-1185">Reference proteome</keyword>
<name>A0AAE1RXV2_9SOLA</name>
<accession>A0AAE1RXV2</accession>